<accession>A0AAN6G7K1</accession>
<evidence type="ECO:0000256" key="7">
    <source>
        <dbReference type="ARBA" id="ARBA00022490"/>
    </source>
</evidence>
<dbReference type="GO" id="GO:0042729">
    <property type="term" value="C:DASH complex"/>
    <property type="evidence" value="ECO:0007669"/>
    <property type="project" value="InterPro"/>
</dbReference>
<dbReference type="GO" id="GO:0008608">
    <property type="term" value="P:attachment of spindle microtubules to kinetochore"/>
    <property type="evidence" value="ECO:0007669"/>
    <property type="project" value="InterPro"/>
</dbReference>
<dbReference type="GO" id="GO:0072686">
    <property type="term" value="C:mitotic spindle"/>
    <property type="evidence" value="ECO:0007669"/>
    <property type="project" value="InterPro"/>
</dbReference>
<comment type="caution">
    <text evidence="17">The sequence shown here is derived from an EMBL/GenBank/DDBJ whole genome shotgun (WGS) entry which is preliminary data.</text>
</comment>
<dbReference type="GO" id="GO:0051301">
    <property type="term" value="P:cell division"/>
    <property type="evidence" value="ECO:0007669"/>
    <property type="project" value="UniProtKB-KW"/>
</dbReference>
<dbReference type="EMBL" id="JAPDMQ010000407">
    <property type="protein sequence ID" value="KAK0525263.1"/>
    <property type="molecule type" value="Genomic_DNA"/>
</dbReference>
<keyword evidence="15" id="KW-0137">Centromere</keyword>
<gene>
    <name evidence="17" type="ORF">OC842_005562</name>
</gene>
<dbReference type="PANTHER" id="PTHR28222">
    <property type="entry name" value="DASH COMPLEX SUBUNIT DAD4"/>
    <property type="match status" value="1"/>
</dbReference>
<keyword evidence="6" id="KW-0158">Chromosome</keyword>
<evidence type="ECO:0000256" key="16">
    <source>
        <dbReference type="ARBA" id="ARBA00030569"/>
    </source>
</evidence>
<keyword evidence="11" id="KW-0995">Kinetochore</keyword>
<keyword evidence="14" id="KW-0131">Cell cycle</keyword>
<evidence type="ECO:0000256" key="9">
    <source>
        <dbReference type="ARBA" id="ARBA00022701"/>
    </source>
</evidence>
<keyword evidence="12" id="KW-0206">Cytoskeleton</keyword>
<dbReference type="AlphaFoldDB" id="A0AAN6G7K1"/>
<keyword evidence="18" id="KW-1185">Reference proteome</keyword>
<comment type="subcellular location">
    <subcellularLocation>
        <location evidence="3">Chromosome</location>
        <location evidence="3">Centromere</location>
        <location evidence="3">Kinetochore</location>
    </subcellularLocation>
    <subcellularLocation>
        <location evidence="2">Cytoplasm</location>
        <location evidence="2">Cytoskeleton</location>
        <location evidence="2">Spindle</location>
    </subcellularLocation>
    <subcellularLocation>
        <location evidence="1">Nucleus</location>
    </subcellularLocation>
</comment>
<evidence type="ECO:0000256" key="13">
    <source>
        <dbReference type="ARBA" id="ARBA00023242"/>
    </source>
</evidence>
<evidence type="ECO:0000256" key="2">
    <source>
        <dbReference type="ARBA" id="ARBA00004186"/>
    </source>
</evidence>
<dbReference type="PANTHER" id="PTHR28222:SF1">
    <property type="entry name" value="DASH COMPLEX SUBUNIT DAD4"/>
    <property type="match status" value="1"/>
</dbReference>
<evidence type="ECO:0000256" key="15">
    <source>
        <dbReference type="ARBA" id="ARBA00023328"/>
    </source>
</evidence>
<dbReference type="InterPro" id="IPR013959">
    <property type="entry name" value="DASH_Dad4"/>
</dbReference>
<evidence type="ECO:0000256" key="5">
    <source>
        <dbReference type="ARBA" id="ARBA00020259"/>
    </source>
</evidence>
<name>A0AAN6G7K1_9BASI</name>
<dbReference type="GO" id="GO:0005874">
    <property type="term" value="C:microtubule"/>
    <property type="evidence" value="ECO:0007669"/>
    <property type="project" value="UniProtKB-KW"/>
</dbReference>
<evidence type="ECO:0000256" key="12">
    <source>
        <dbReference type="ARBA" id="ARBA00023212"/>
    </source>
</evidence>
<dbReference type="Pfam" id="PF08650">
    <property type="entry name" value="DASH_Dad4"/>
    <property type="match status" value="1"/>
</dbReference>
<keyword evidence="10" id="KW-0498">Mitosis</keyword>
<protein>
    <recommendedName>
        <fullName evidence="5">DASH complex subunit DAD4</fullName>
    </recommendedName>
    <alternativeName>
        <fullName evidence="16">Outer kinetochore protein DAD4</fullName>
    </alternativeName>
</protein>
<keyword evidence="13" id="KW-0539">Nucleus</keyword>
<dbReference type="Proteomes" id="UP001176521">
    <property type="component" value="Unassembled WGS sequence"/>
</dbReference>
<evidence type="ECO:0000256" key="8">
    <source>
        <dbReference type="ARBA" id="ARBA00022618"/>
    </source>
</evidence>
<keyword evidence="8" id="KW-0132">Cell division</keyword>
<evidence type="ECO:0000256" key="4">
    <source>
        <dbReference type="ARBA" id="ARBA00009754"/>
    </source>
</evidence>
<evidence type="ECO:0000313" key="18">
    <source>
        <dbReference type="Proteomes" id="UP001176521"/>
    </source>
</evidence>
<evidence type="ECO:0000313" key="17">
    <source>
        <dbReference type="EMBL" id="KAK0525263.1"/>
    </source>
</evidence>
<proteinExistence type="inferred from homology"/>
<evidence type="ECO:0000256" key="10">
    <source>
        <dbReference type="ARBA" id="ARBA00022776"/>
    </source>
</evidence>
<evidence type="ECO:0000256" key="3">
    <source>
        <dbReference type="ARBA" id="ARBA00004629"/>
    </source>
</evidence>
<reference evidence="17" key="1">
    <citation type="journal article" date="2023" name="PhytoFront">
        <title>Draft Genome Resources of Seven Strains of Tilletia horrida, Causal Agent of Kernel Smut of Rice.</title>
        <authorList>
            <person name="Khanal S."/>
            <person name="Antony Babu S."/>
            <person name="Zhou X.G."/>
        </authorList>
    </citation>
    <scope>NUCLEOTIDE SEQUENCE</scope>
    <source>
        <strain evidence="17">TX3</strain>
    </source>
</reference>
<keyword evidence="9" id="KW-0493">Microtubule</keyword>
<keyword evidence="7" id="KW-0963">Cytoplasm</keyword>
<evidence type="ECO:0000256" key="14">
    <source>
        <dbReference type="ARBA" id="ARBA00023306"/>
    </source>
</evidence>
<comment type="similarity">
    <text evidence="4">Belongs to the DASH complex DAD4 family.</text>
</comment>
<evidence type="ECO:0000256" key="11">
    <source>
        <dbReference type="ARBA" id="ARBA00022838"/>
    </source>
</evidence>
<evidence type="ECO:0000256" key="6">
    <source>
        <dbReference type="ARBA" id="ARBA00022454"/>
    </source>
</evidence>
<sequence length="98" mass="10540">MENPHEERQCLLLERIIKTVDVLNDALLDLDRSVAEINQHNQAITVVGELWEGYRRNASFNLAHIGGAEDAANASGSAAAVASFTQGPNHDLQTSTGA</sequence>
<evidence type="ECO:0000256" key="1">
    <source>
        <dbReference type="ARBA" id="ARBA00004123"/>
    </source>
</evidence>
<organism evidence="17 18">
    <name type="scientific">Tilletia horrida</name>
    <dbReference type="NCBI Taxonomy" id="155126"/>
    <lineage>
        <taxon>Eukaryota</taxon>
        <taxon>Fungi</taxon>
        <taxon>Dikarya</taxon>
        <taxon>Basidiomycota</taxon>
        <taxon>Ustilaginomycotina</taxon>
        <taxon>Exobasidiomycetes</taxon>
        <taxon>Tilletiales</taxon>
        <taxon>Tilletiaceae</taxon>
        <taxon>Tilletia</taxon>
    </lineage>
</organism>